<sequence length="69" mass="8012">MKICTDDRQKRCDIWLCHQEAARCRADPSFRETCRRYRAQGYQVCVYAGGQEPLLPHVTALLRTQDALV</sequence>
<reference evidence="1" key="1">
    <citation type="journal article" date="2021" name="PeerJ">
        <title>Extensive microbial diversity within the chicken gut microbiome revealed by metagenomics and culture.</title>
        <authorList>
            <person name="Gilroy R."/>
            <person name="Ravi A."/>
            <person name="Getino M."/>
            <person name="Pursley I."/>
            <person name="Horton D.L."/>
            <person name="Alikhan N.F."/>
            <person name="Baker D."/>
            <person name="Gharbi K."/>
            <person name="Hall N."/>
            <person name="Watson M."/>
            <person name="Adriaenssens E.M."/>
            <person name="Foster-Nyarko E."/>
            <person name="Jarju S."/>
            <person name="Secka A."/>
            <person name="Antonio M."/>
            <person name="Oren A."/>
            <person name="Chaudhuri R.R."/>
            <person name="La Ragione R."/>
            <person name="Hildebrand F."/>
            <person name="Pallen M.J."/>
        </authorList>
    </citation>
    <scope>NUCLEOTIDE SEQUENCE</scope>
    <source>
        <strain evidence="1">ChiGjej6B6-1540</strain>
    </source>
</reference>
<evidence type="ECO:0000313" key="1">
    <source>
        <dbReference type="EMBL" id="HIW94591.1"/>
    </source>
</evidence>
<comment type="caution">
    <text evidence="1">The sequence shown here is derived from an EMBL/GenBank/DDBJ whole genome shotgun (WGS) entry which is preliminary data.</text>
</comment>
<proteinExistence type="predicted"/>
<organism evidence="1 2">
    <name type="scientific">Candidatus Flavonifractor merdipullorum</name>
    <dbReference type="NCBI Taxonomy" id="2838590"/>
    <lineage>
        <taxon>Bacteria</taxon>
        <taxon>Bacillati</taxon>
        <taxon>Bacillota</taxon>
        <taxon>Clostridia</taxon>
        <taxon>Eubacteriales</taxon>
        <taxon>Oscillospiraceae</taxon>
        <taxon>Flavonifractor</taxon>
    </lineage>
</organism>
<name>A0A9D1UPV3_9FIRM</name>
<evidence type="ECO:0000313" key="2">
    <source>
        <dbReference type="Proteomes" id="UP000824192"/>
    </source>
</evidence>
<protein>
    <submittedName>
        <fullName evidence="1">Uncharacterized protein</fullName>
    </submittedName>
</protein>
<reference evidence="1" key="2">
    <citation type="submission" date="2021-04" db="EMBL/GenBank/DDBJ databases">
        <authorList>
            <person name="Gilroy R."/>
        </authorList>
    </citation>
    <scope>NUCLEOTIDE SEQUENCE</scope>
    <source>
        <strain evidence="1">ChiGjej6B6-1540</strain>
    </source>
</reference>
<gene>
    <name evidence="1" type="ORF">H9868_08660</name>
</gene>
<dbReference type="AlphaFoldDB" id="A0A9D1UPV3"/>
<accession>A0A9D1UPV3</accession>
<dbReference type="EMBL" id="DXGA01000185">
    <property type="protein sequence ID" value="HIW94591.1"/>
    <property type="molecule type" value="Genomic_DNA"/>
</dbReference>
<dbReference type="Proteomes" id="UP000824192">
    <property type="component" value="Unassembled WGS sequence"/>
</dbReference>